<accession>A0ACB8QQ99</accession>
<proteinExistence type="predicted"/>
<dbReference type="Proteomes" id="UP000814128">
    <property type="component" value="Unassembled WGS sequence"/>
</dbReference>
<organism evidence="1 2">
    <name type="scientific">Vararia minispora EC-137</name>
    <dbReference type="NCBI Taxonomy" id="1314806"/>
    <lineage>
        <taxon>Eukaryota</taxon>
        <taxon>Fungi</taxon>
        <taxon>Dikarya</taxon>
        <taxon>Basidiomycota</taxon>
        <taxon>Agaricomycotina</taxon>
        <taxon>Agaricomycetes</taxon>
        <taxon>Russulales</taxon>
        <taxon>Lachnocladiaceae</taxon>
        <taxon>Vararia</taxon>
    </lineage>
</organism>
<name>A0ACB8QQ99_9AGAM</name>
<evidence type="ECO:0000313" key="1">
    <source>
        <dbReference type="EMBL" id="KAI0034054.1"/>
    </source>
</evidence>
<reference evidence="1" key="1">
    <citation type="submission" date="2021-02" db="EMBL/GenBank/DDBJ databases">
        <authorList>
            <consortium name="DOE Joint Genome Institute"/>
            <person name="Ahrendt S."/>
            <person name="Looney B.P."/>
            <person name="Miyauchi S."/>
            <person name="Morin E."/>
            <person name="Drula E."/>
            <person name="Courty P.E."/>
            <person name="Chicoki N."/>
            <person name="Fauchery L."/>
            <person name="Kohler A."/>
            <person name="Kuo A."/>
            <person name="Labutti K."/>
            <person name="Pangilinan J."/>
            <person name="Lipzen A."/>
            <person name="Riley R."/>
            <person name="Andreopoulos W."/>
            <person name="He G."/>
            <person name="Johnson J."/>
            <person name="Barry K.W."/>
            <person name="Grigoriev I.V."/>
            <person name="Nagy L."/>
            <person name="Hibbett D."/>
            <person name="Henrissat B."/>
            <person name="Matheny P.B."/>
            <person name="Labbe J."/>
            <person name="Martin F."/>
        </authorList>
    </citation>
    <scope>NUCLEOTIDE SEQUENCE</scope>
    <source>
        <strain evidence="1">EC-137</strain>
    </source>
</reference>
<gene>
    <name evidence="1" type="ORF">K488DRAFT_46440</name>
</gene>
<comment type="caution">
    <text evidence="1">The sequence shown here is derived from an EMBL/GenBank/DDBJ whole genome shotgun (WGS) entry which is preliminary data.</text>
</comment>
<evidence type="ECO:0000313" key="2">
    <source>
        <dbReference type="Proteomes" id="UP000814128"/>
    </source>
</evidence>
<dbReference type="EMBL" id="MU273507">
    <property type="protein sequence ID" value="KAI0034054.1"/>
    <property type="molecule type" value="Genomic_DNA"/>
</dbReference>
<protein>
    <submittedName>
        <fullName evidence="1">Uncharacterized protein</fullName>
    </submittedName>
</protein>
<sequence length="585" mass="64663">MLTLRLFAALVLAYFLFPIASATTNYTQCFLDIQSGLYGQLGEDGARDNQGNPVPLANVTAISYDLCKAACGKSPTPFSWQLFSGRFSSWLLPWLALLSQLPFGAQYRMDNLMSVFLAVGSPALAAYSLVLTVLNRHWIARIFADIHYPNAQDIKRVLGCLQQAPLRVDERDGMLASMLVLQENDAWWETLSTELDYTNTWTISVAAQVAWVIIAFLFTVIVSFSDAATGSAVFGASGQSVGAGFMWLLPIVIGWLVVSPKSDFDRFKKALNSGRTQVYHAQPGQYGDPYPPAPVNAQEQTDARALGLAAYKDDSPRRDEAVSAPIYNYARFMQWTATVEYTASLLRTAGDKARDHRPVNPFSPSGWADRPDNKNDSVAPENRRGSLEQVEQYVCTNQESSRARYGRARRVDPGFTARFLIATVLAMFLQWGTVGGAIIAHWAAPPVGLGCRSGAYIVYAAAGTVSWVLLVVSSILSFYSSNATELECPRSSRRAMILAGRMATLLRRLGKLLAACNAVWIVLSCILLFTSFYDRCWCNSSVLGRGRNAYAILIPQDKDVNQVKTTWIACMLHYALLILRRRRLT</sequence>
<reference evidence="1" key="2">
    <citation type="journal article" date="2022" name="New Phytol.">
        <title>Evolutionary transition to the ectomycorrhizal habit in the genomes of a hyperdiverse lineage of mushroom-forming fungi.</title>
        <authorList>
            <person name="Looney B."/>
            <person name="Miyauchi S."/>
            <person name="Morin E."/>
            <person name="Drula E."/>
            <person name="Courty P.E."/>
            <person name="Kohler A."/>
            <person name="Kuo A."/>
            <person name="LaButti K."/>
            <person name="Pangilinan J."/>
            <person name="Lipzen A."/>
            <person name="Riley R."/>
            <person name="Andreopoulos W."/>
            <person name="He G."/>
            <person name="Johnson J."/>
            <person name="Nolan M."/>
            <person name="Tritt A."/>
            <person name="Barry K.W."/>
            <person name="Grigoriev I.V."/>
            <person name="Nagy L.G."/>
            <person name="Hibbett D."/>
            <person name="Henrissat B."/>
            <person name="Matheny P.B."/>
            <person name="Labbe J."/>
            <person name="Martin F.M."/>
        </authorList>
    </citation>
    <scope>NUCLEOTIDE SEQUENCE</scope>
    <source>
        <strain evidence="1">EC-137</strain>
    </source>
</reference>
<keyword evidence="2" id="KW-1185">Reference proteome</keyword>